<accession>A0A1B9H1D6</accession>
<evidence type="ECO:0000313" key="3">
    <source>
        <dbReference type="Proteomes" id="UP000092666"/>
    </source>
</evidence>
<proteinExistence type="predicted"/>
<sequence length="185" mass="19997">MIRFARYMGNASLEESQEIYRAHTRPEGSADMPSYQGYLPETYIGRRPPDTSTQTQQPTSGGGAAASHTFNTIPQHIWNHWHGWQTSAGLPEDAASANILNAYQTAFQHTGDPDCGSHPSIGPSITHAAHQWLNAQAAQAAQTAPLGASAAQVQAAPQGFSGKHVYGSLDHTDFDYDDDEAEDFD</sequence>
<feature type="compositionally biased region" description="Low complexity" evidence="1">
    <location>
        <begin position="50"/>
        <end position="59"/>
    </location>
</feature>
<evidence type="ECO:0000256" key="1">
    <source>
        <dbReference type="SAM" id="MobiDB-lite"/>
    </source>
</evidence>
<keyword evidence="3" id="KW-1185">Reference proteome</keyword>
<reference evidence="3" key="2">
    <citation type="submission" date="2013-12" db="EMBL/GenBank/DDBJ databases">
        <title>Evolution of pathogenesis and genome organization in the Tremellales.</title>
        <authorList>
            <person name="Cuomo C."/>
            <person name="Litvintseva A."/>
            <person name="Heitman J."/>
            <person name="Chen Y."/>
            <person name="Sun S."/>
            <person name="Springer D."/>
            <person name="Dromer F."/>
            <person name="Young S."/>
            <person name="Zeng Q."/>
            <person name="Chapman S."/>
            <person name="Gujja S."/>
            <person name="Saif S."/>
            <person name="Birren B."/>
        </authorList>
    </citation>
    <scope>NUCLEOTIDE SEQUENCE [LARGE SCALE GENOMIC DNA]</scope>
    <source>
        <strain evidence="3">BCC8398</strain>
    </source>
</reference>
<gene>
    <name evidence="2" type="ORF">I316_00990</name>
</gene>
<feature type="region of interest" description="Disordered" evidence="1">
    <location>
        <begin position="26"/>
        <end position="68"/>
    </location>
</feature>
<reference evidence="2 3" key="1">
    <citation type="submission" date="2013-07" db="EMBL/GenBank/DDBJ databases">
        <title>The Genome Sequence of Cryptococcus heveanensis BCC8398.</title>
        <authorList>
            <consortium name="The Broad Institute Genome Sequencing Platform"/>
            <person name="Cuomo C."/>
            <person name="Litvintseva A."/>
            <person name="Chen Y."/>
            <person name="Heitman J."/>
            <person name="Sun S."/>
            <person name="Springer D."/>
            <person name="Dromer F."/>
            <person name="Young S.K."/>
            <person name="Zeng Q."/>
            <person name="Gargeya S."/>
            <person name="Fitzgerald M."/>
            <person name="Abouelleil A."/>
            <person name="Alvarado L."/>
            <person name="Berlin A.M."/>
            <person name="Chapman S.B."/>
            <person name="Dewar J."/>
            <person name="Goldberg J."/>
            <person name="Griggs A."/>
            <person name="Gujja S."/>
            <person name="Hansen M."/>
            <person name="Howarth C."/>
            <person name="Imamovic A."/>
            <person name="Larimer J."/>
            <person name="McCowan C."/>
            <person name="Murphy C."/>
            <person name="Pearson M."/>
            <person name="Priest M."/>
            <person name="Roberts A."/>
            <person name="Saif S."/>
            <person name="Shea T."/>
            <person name="Sykes S."/>
            <person name="Wortman J."/>
            <person name="Nusbaum C."/>
            <person name="Birren B."/>
        </authorList>
    </citation>
    <scope>NUCLEOTIDE SEQUENCE [LARGE SCALE GENOMIC DNA]</scope>
    <source>
        <strain evidence="2 3">BCC8398</strain>
    </source>
</reference>
<organism evidence="2 3">
    <name type="scientific">Kwoniella heveanensis BCC8398</name>
    <dbReference type="NCBI Taxonomy" id="1296120"/>
    <lineage>
        <taxon>Eukaryota</taxon>
        <taxon>Fungi</taxon>
        <taxon>Dikarya</taxon>
        <taxon>Basidiomycota</taxon>
        <taxon>Agaricomycotina</taxon>
        <taxon>Tremellomycetes</taxon>
        <taxon>Tremellales</taxon>
        <taxon>Cryptococcaceae</taxon>
        <taxon>Kwoniella</taxon>
    </lineage>
</organism>
<evidence type="ECO:0000313" key="2">
    <source>
        <dbReference type="EMBL" id="OCF37085.1"/>
    </source>
</evidence>
<dbReference type="Proteomes" id="UP000092666">
    <property type="component" value="Unassembled WGS sequence"/>
</dbReference>
<protein>
    <submittedName>
        <fullName evidence="2">Uncharacterized protein</fullName>
    </submittedName>
</protein>
<dbReference type="EMBL" id="KI669493">
    <property type="protein sequence ID" value="OCF37085.1"/>
    <property type="molecule type" value="Genomic_DNA"/>
</dbReference>
<dbReference type="AlphaFoldDB" id="A0A1B9H1D6"/>
<name>A0A1B9H1D6_9TREE</name>